<dbReference type="Proteomes" id="UP000008963">
    <property type="component" value="Chromosome"/>
</dbReference>
<keyword evidence="2" id="KW-1185">Reference proteome</keyword>
<evidence type="ECO:0000313" key="1">
    <source>
        <dbReference type="EMBL" id="CBW28099.1"/>
    </source>
</evidence>
<gene>
    <name evidence="1" type="ordered locus">BMS_3356</name>
</gene>
<name>E1X129_HALMS</name>
<accession>E1X129</accession>
<dbReference type="RefSeq" id="WP_014245868.1">
    <property type="nucleotide sequence ID" value="NC_016620.1"/>
</dbReference>
<dbReference type="STRING" id="862908.BMS_3356"/>
<organism evidence="1 2">
    <name type="scientific">Halobacteriovorax marinus (strain ATCC BAA-682 / DSM 15412 / SJ)</name>
    <name type="common">Bacteriovorax marinus</name>
    <dbReference type="NCBI Taxonomy" id="862908"/>
    <lineage>
        <taxon>Bacteria</taxon>
        <taxon>Pseudomonadati</taxon>
        <taxon>Bdellovibrionota</taxon>
        <taxon>Bacteriovoracia</taxon>
        <taxon>Bacteriovoracales</taxon>
        <taxon>Halobacteriovoraceae</taxon>
        <taxon>Halobacteriovorax</taxon>
    </lineage>
</organism>
<evidence type="ECO:0008006" key="3">
    <source>
        <dbReference type="Google" id="ProtNLM"/>
    </source>
</evidence>
<sequence>MSKINNSIPVNQPVSSKTENKKYIPKPYLDAARGMEKQFIKLMIDEMKKTAGAEQTSTGMDYYMDLQNEERSKAMVNRNQVGLQDLILDRIYPENKRNPYAYNAYLQQTNQMNRPKVEMQNAHVTKRDEVELYQVNKKNIGSNGLGQEAHRE</sequence>
<dbReference type="HOGENOM" id="CLU_1719800_0_0_7"/>
<protein>
    <recommendedName>
        <fullName evidence="3">Flagellar protein FlgJ N-terminal domain-containing protein</fullName>
    </recommendedName>
</protein>
<reference evidence="2" key="1">
    <citation type="journal article" date="2013" name="ISME J.">
        <title>A small predatory core genome in the divergent marine Bacteriovorax marinus SJ and the terrestrial Bdellovibrio bacteriovorus.</title>
        <authorList>
            <person name="Crossman L.C."/>
            <person name="Chen H."/>
            <person name="Cerdeno-Tarraga A.M."/>
            <person name="Brooks K."/>
            <person name="Quail M.A."/>
            <person name="Pineiro S.A."/>
            <person name="Hobley L."/>
            <person name="Sockett R.E."/>
            <person name="Bentley S.D."/>
            <person name="Parkhill J."/>
            <person name="Williams H.N."/>
            <person name="Stine O.C."/>
        </authorList>
    </citation>
    <scope>NUCLEOTIDE SEQUENCE [LARGE SCALE GENOMIC DNA]</scope>
    <source>
        <strain evidence="2">ATCC BAA-682 / DSM 15412 / SJ</strain>
    </source>
</reference>
<dbReference type="PATRIC" id="fig|862908.3.peg.3209"/>
<dbReference type="OrthoDB" id="5293737at2"/>
<dbReference type="EMBL" id="FQ312005">
    <property type="protein sequence ID" value="CBW28099.1"/>
    <property type="molecule type" value="Genomic_DNA"/>
</dbReference>
<proteinExistence type="predicted"/>
<dbReference type="AlphaFoldDB" id="E1X129"/>
<evidence type="ECO:0000313" key="2">
    <source>
        <dbReference type="Proteomes" id="UP000008963"/>
    </source>
</evidence>
<dbReference type="KEGG" id="bmx:BMS_3356"/>